<name>A0A6A8MAM5_9FIRM</name>
<accession>A0A6A8MAM5</accession>
<dbReference type="AlphaFoldDB" id="A0A6A8MAM5"/>
<organism evidence="2">
    <name type="scientific">Baileyella intestinalis</name>
    <dbReference type="NCBI Taxonomy" id="2606709"/>
    <lineage>
        <taxon>Bacteria</taxon>
        <taxon>Bacillati</taxon>
        <taxon>Bacillota</taxon>
        <taxon>Clostridia</taxon>
        <taxon>Peptostreptococcales</taxon>
        <taxon>Anaerovoracaceae</taxon>
        <taxon>Baileyella</taxon>
    </lineage>
</organism>
<proteinExistence type="predicted"/>
<protein>
    <submittedName>
        <fullName evidence="2">Uncharacterized protein</fullName>
    </submittedName>
</protein>
<keyword evidence="1" id="KW-1133">Transmembrane helix</keyword>
<keyword evidence="1" id="KW-0472">Membrane</keyword>
<keyword evidence="1" id="KW-0812">Transmembrane</keyword>
<feature type="transmembrane region" description="Helical" evidence="1">
    <location>
        <begin position="15"/>
        <end position="35"/>
    </location>
</feature>
<gene>
    <name evidence="2" type="ORF">FYJ66_04765</name>
</gene>
<comment type="caution">
    <text evidence="2">The sequence shown here is derived from an EMBL/GenBank/DDBJ whole genome shotgun (WGS) entry which is preliminary data.</text>
</comment>
<reference evidence="2" key="1">
    <citation type="submission" date="2019-09" db="EMBL/GenBank/DDBJ databases">
        <title>In-depth cultivation of the pig gut microbiome towards novel bacterial diversity and tailored functional studies.</title>
        <authorList>
            <person name="Wylensek D."/>
            <person name="Hitch T.C.A."/>
            <person name="Clavel T."/>
        </authorList>
    </citation>
    <scope>NUCLEOTIDE SEQUENCE</scope>
    <source>
        <strain evidence="2">RF-744-FAT-WT-3</strain>
    </source>
</reference>
<sequence>MAEIRIPKMTPAIKAGYFVLGFFLNLIGVLIACIVNRRSLPAVRRIALRYTFYGIAGFCAVYFVFVAAMKVVCLF</sequence>
<dbReference type="EMBL" id="VUNB01000003">
    <property type="protein sequence ID" value="MST68904.1"/>
    <property type="molecule type" value="Genomic_DNA"/>
</dbReference>
<evidence type="ECO:0000256" key="1">
    <source>
        <dbReference type="SAM" id="Phobius"/>
    </source>
</evidence>
<feature type="transmembrane region" description="Helical" evidence="1">
    <location>
        <begin position="47"/>
        <end position="69"/>
    </location>
</feature>
<dbReference type="PROSITE" id="PS51257">
    <property type="entry name" value="PROKAR_LIPOPROTEIN"/>
    <property type="match status" value="1"/>
</dbReference>
<dbReference type="RefSeq" id="WP_154572368.1">
    <property type="nucleotide sequence ID" value="NZ_VUNB01000003.1"/>
</dbReference>
<evidence type="ECO:0000313" key="2">
    <source>
        <dbReference type="EMBL" id="MST68904.1"/>
    </source>
</evidence>